<dbReference type="AlphaFoldDB" id="U6FQK1"/>
<feature type="region of interest" description="Disordered" evidence="1">
    <location>
        <begin position="144"/>
        <end position="177"/>
    </location>
</feature>
<gene>
    <name evidence="2" type="ORF">EgrG_002061300</name>
</gene>
<protein>
    <submittedName>
        <fullName evidence="2 4">Uncharacterized protein</fullName>
    </submittedName>
</protein>
<organism evidence="2">
    <name type="scientific">Echinococcus granulosus</name>
    <name type="common">Hydatid tapeworm</name>
    <dbReference type="NCBI Taxonomy" id="6210"/>
    <lineage>
        <taxon>Eukaryota</taxon>
        <taxon>Metazoa</taxon>
        <taxon>Spiralia</taxon>
        <taxon>Lophotrochozoa</taxon>
        <taxon>Platyhelminthes</taxon>
        <taxon>Cestoda</taxon>
        <taxon>Eucestoda</taxon>
        <taxon>Cyclophyllidea</taxon>
        <taxon>Taeniidae</taxon>
        <taxon>Echinococcus</taxon>
        <taxon>Echinococcus granulosus group</taxon>
    </lineage>
</organism>
<sequence length="231" mass="25179">MCTKGQDGKAVIVGASEGVAASAVELLDSCLQLCMQQLTAFTNHSMSSIALHYCTFAVVQSNVCLLFISATDTDTDMPPTPPPNVAPRHQYQTLLKINSQSHSGTNIFRPNELHHQPGTFIQHITPAHQGGLVSATEKLCTTDTSASESTVIPRKHKRGQLTDGRKNGSKRRNNYRPHFRTDDVTCQLANSLFSHPSLTFLISAQLSSAQLSPYLLMPLHLGDPHSRGYSV</sequence>
<evidence type="ECO:0000256" key="1">
    <source>
        <dbReference type="SAM" id="MobiDB-lite"/>
    </source>
</evidence>
<dbReference type="WBParaSite" id="EgrG_002061300">
    <property type="protein sequence ID" value="EgrG_002061300"/>
    <property type="gene ID" value="EgrG_002061300"/>
</dbReference>
<evidence type="ECO:0000313" key="3">
    <source>
        <dbReference type="Proteomes" id="UP000492820"/>
    </source>
</evidence>
<reference evidence="2 3" key="1">
    <citation type="journal article" date="2013" name="Nature">
        <title>The genomes of four tapeworm species reveal adaptations to parasitism.</title>
        <authorList>
            <person name="Tsai I.J."/>
            <person name="Zarowiecki M."/>
            <person name="Holroyd N."/>
            <person name="Garciarrubio A."/>
            <person name="Sanchez-Flores A."/>
            <person name="Brooks K.L."/>
            <person name="Tracey A."/>
            <person name="Bobes R.J."/>
            <person name="Fragoso G."/>
            <person name="Sciutto E."/>
            <person name="Aslett M."/>
            <person name="Beasley H."/>
            <person name="Bennett H.M."/>
            <person name="Cai J."/>
            <person name="Camicia F."/>
            <person name="Clark R."/>
            <person name="Cucher M."/>
            <person name="De Silva N."/>
            <person name="Day T.A."/>
            <person name="Deplazes P."/>
            <person name="Estrada K."/>
            <person name="Fernandez C."/>
            <person name="Holland P.W."/>
            <person name="Hou J."/>
            <person name="Hu S."/>
            <person name="Huckvale T."/>
            <person name="Hung S.S."/>
            <person name="Kamenetzky L."/>
            <person name="Keane J.A."/>
            <person name="Kiss F."/>
            <person name="Koziol U."/>
            <person name="Lambert O."/>
            <person name="Liu K."/>
            <person name="Luo X."/>
            <person name="Luo Y."/>
            <person name="Macchiaroli N."/>
            <person name="Nichol S."/>
            <person name="Paps J."/>
            <person name="Parkinson J."/>
            <person name="Pouchkina-Stantcheva N."/>
            <person name="Riddiford N."/>
            <person name="Rosenzvit M."/>
            <person name="Salinas G."/>
            <person name="Wasmuth J.D."/>
            <person name="Zamanian M."/>
            <person name="Zheng Y."/>
            <person name="Cai X."/>
            <person name="Soberon X."/>
            <person name="Olson P.D."/>
            <person name="Laclette J.P."/>
            <person name="Brehm K."/>
            <person name="Berriman M."/>
            <person name="Garciarrubio A."/>
            <person name="Bobes R.J."/>
            <person name="Fragoso G."/>
            <person name="Sanchez-Flores A."/>
            <person name="Estrada K."/>
            <person name="Cevallos M.A."/>
            <person name="Morett E."/>
            <person name="Gonzalez V."/>
            <person name="Portillo T."/>
            <person name="Ochoa-Leyva A."/>
            <person name="Jose M.V."/>
            <person name="Sciutto E."/>
            <person name="Landa A."/>
            <person name="Jimenez L."/>
            <person name="Valdes V."/>
            <person name="Carrero J.C."/>
            <person name="Larralde C."/>
            <person name="Morales-Montor J."/>
            <person name="Limon-Lason J."/>
            <person name="Soberon X."/>
            <person name="Laclette J.P."/>
        </authorList>
    </citation>
    <scope>NUCLEOTIDE SEQUENCE [LARGE SCALE GENOMIC DNA]</scope>
</reference>
<proteinExistence type="predicted"/>
<dbReference type="EMBL" id="CBLN010003744">
    <property type="protein sequence ID" value="CDI70128.1"/>
    <property type="molecule type" value="Genomic_DNA"/>
</dbReference>
<name>U6FQK1_ECHGR</name>
<evidence type="ECO:0000313" key="4">
    <source>
        <dbReference type="WBParaSite" id="EgrG_002061300"/>
    </source>
</evidence>
<feature type="compositionally biased region" description="Basic residues" evidence="1">
    <location>
        <begin position="167"/>
        <end position="177"/>
    </location>
</feature>
<reference evidence="4" key="2">
    <citation type="submission" date="2020-10" db="UniProtKB">
        <authorList>
            <consortium name="WormBaseParasite"/>
        </authorList>
    </citation>
    <scope>IDENTIFICATION</scope>
</reference>
<accession>U6FQK1</accession>
<dbReference type="Proteomes" id="UP000492820">
    <property type="component" value="Unassembled WGS sequence"/>
</dbReference>
<evidence type="ECO:0000313" key="2">
    <source>
        <dbReference type="EMBL" id="CDI70128.1"/>
    </source>
</evidence>